<evidence type="ECO:0000256" key="1">
    <source>
        <dbReference type="SAM" id="MobiDB-lite"/>
    </source>
</evidence>
<organism evidence="2 3">
    <name type="scientific">Rhipicephalus microplus</name>
    <name type="common">Cattle tick</name>
    <name type="synonym">Boophilus microplus</name>
    <dbReference type="NCBI Taxonomy" id="6941"/>
    <lineage>
        <taxon>Eukaryota</taxon>
        <taxon>Metazoa</taxon>
        <taxon>Ecdysozoa</taxon>
        <taxon>Arthropoda</taxon>
        <taxon>Chelicerata</taxon>
        <taxon>Arachnida</taxon>
        <taxon>Acari</taxon>
        <taxon>Parasitiformes</taxon>
        <taxon>Ixodida</taxon>
        <taxon>Ixodoidea</taxon>
        <taxon>Ixodidae</taxon>
        <taxon>Rhipicephalinae</taxon>
        <taxon>Rhipicephalus</taxon>
        <taxon>Boophilus</taxon>
    </lineage>
</organism>
<name>A0A9J6D3C9_RHIMP</name>
<gene>
    <name evidence="2" type="ORF">HPB51_026317</name>
</gene>
<feature type="compositionally biased region" description="Basic and acidic residues" evidence="1">
    <location>
        <begin position="179"/>
        <end position="194"/>
    </location>
</feature>
<accession>A0A9J6D3C9</accession>
<protein>
    <submittedName>
        <fullName evidence="2">Uncharacterized protein</fullName>
    </submittedName>
</protein>
<dbReference type="AlphaFoldDB" id="A0A9J6D3C9"/>
<keyword evidence="3" id="KW-1185">Reference proteome</keyword>
<proteinExistence type="predicted"/>
<feature type="region of interest" description="Disordered" evidence="1">
    <location>
        <begin position="157"/>
        <end position="195"/>
    </location>
</feature>
<dbReference type="Proteomes" id="UP000821866">
    <property type="component" value="Unassembled WGS sequence"/>
</dbReference>
<evidence type="ECO:0000313" key="2">
    <source>
        <dbReference type="EMBL" id="KAH8001177.1"/>
    </source>
</evidence>
<reference evidence="2" key="2">
    <citation type="submission" date="2021-09" db="EMBL/GenBank/DDBJ databases">
        <authorList>
            <person name="Jia N."/>
            <person name="Wang J."/>
            <person name="Shi W."/>
            <person name="Du L."/>
            <person name="Sun Y."/>
            <person name="Zhan W."/>
            <person name="Jiang J."/>
            <person name="Wang Q."/>
            <person name="Zhang B."/>
            <person name="Ji P."/>
            <person name="Sakyi L.B."/>
            <person name="Cui X."/>
            <person name="Yuan T."/>
            <person name="Jiang B."/>
            <person name="Yang W."/>
            <person name="Lam T.T.-Y."/>
            <person name="Chang Q."/>
            <person name="Ding S."/>
            <person name="Wang X."/>
            <person name="Zhu J."/>
            <person name="Ruan X."/>
            <person name="Zhao L."/>
            <person name="Wei J."/>
            <person name="Que T."/>
            <person name="Du C."/>
            <person name="Cheng J."/>
            <person name="Dai P."/>
            <person name="Han X."/>
            <person name="Huang E."/>
            <person name="Gao Y."/>
            <person name="Liu J."/>
            <person name="Shao H."/>
            <person name="Ye R."/>
            <person name="Li L."/>
            <person name="Wei W."/>
            <person name="Wang X."/>
            <person name="Wang C."/>
            <person name="Huo Q."/>
            <person name="Li W."/>
            <person name="Guo W."/>
            <person name="Chen H."/>
            <person name="Chen S."/>
            <person name="Zhou L."/>
            <person name="Zhou L."/>
            <person name="Ni X."/>
            <person name="Tian J."/>
            <person name="Zhou Y."/>
            <person name="Sheng Y."/>
            <person name="Liu T."/>
            <person name="Pan Y."/>
            <person name="Xia L."/>
            <person name="Li J."/>
            <person name="Zhao F."/>
            <person name="Cao W."/>
        </authorList>
    </citation>
    <scope>NUCLEOTIDE SEQUENCE</scope>
    <source>
        <strain evidence="2">Rmic-2018</strain>
        <tissue evidence="2">Larvae</tissue>
    </source>
</reference>
<dbReference type="EMBL" id="JABSTU010000043">
    <property type="protein sequence ID" value="KAH8001177.1"/>
    <property type="molecule type" value="Genomic_DNA"/>
</dbReference>
<comment type="caution">
    <text evidence="2">The sequence shown here is derived from an EMBL/GenBank/DDBJ whole genome shotgun (WGS) entry which is preliminary data.</text>
</comment>
<sequence>MDSTTLAAKSRPPFLPPGCPNLGALSPVSDLQSFLSRRQWFCRSARKTLIAINASVADAVEARRRGCLETRDDLETWSTQRLGPKWVSSTEIEPATGNYVADVEVAVIRHRDHVTGTYEECLLDADRVKLEGKAFARNIFGKKRTTRKASELQDGVFGNATQPKRNKRRCEIGPTNDAGIHDETPKPKNPHLELDEFEAGGPVHPCEASVTIQVDVSGNTKNKNTV</sequence>
<evidence type="ECO:0000313" key="3">
    <source>
        <dbReference type="Proteomes" id="UP000821866"/>
    </source>
</evidence>
<reference evidence="2" key="1">
    <citation type="journal article" date="2020" name="Cell">
        <title>Large-Scale Comparative Analyses of Tick Genomes Elucidate Their Genetic Diversity and Vector Capacities.</title>
        <authorList>
            <consortium name="Tick Genome and Microbiome Consortium (TIGMIC)"/>
            <person name="Jia N."/>
            <person name="Wang J."/>
            <person name="Shi W."/>
            <person name="Du L."/>
            <person name="Sun Y."/>
            <person name="Zhan W."/>
            <person name="Jiang J.F."/>
            <person name="Wang Q."/>
            <person name="Zhang B."/>
            <person name="Ji P."/>
            <person name="Bell-Sakyi L."/>
            <person name="Cui X.M."/>
            <person name="Yuan T.T."/>
            <person name="Jiang B.G."/>
            <person name="Yang W.F."/>
            <person name="Lam T.T."/>
            <person name="Chang Q.C."/>
            <person name="Ding S.J."/>
            <person name="Wang X.J."/>
            <person name="Zhu J.G."/>
            <person name="Ruan X.D."/>
            <person name="Zhao L."/>
            <person name="Wei J.T."/>
            <person name="Ye R.Z."/>
            <person name="Que T.C."/>
            <person name="Du C.H."/>
            <person name="Zhou Y.H."/>
            <person name="Cheng J.X."/>
            <person name="Dai P.F."/>
            <person name="Guo W.B."/>
            <person name="Han X.H."/>
            <person name="Huang E.J."/>
            <person name="Li L.F."/>
            <person name="Wei W."/>
            <person name="Gao Y.C."/>
            <person name="Liu J.Z."/>
            <person name="Shao H.Z."/>
            <person name="Wang X."/>
            <person name="Wang C.C."/>
            <person name="Yang T.C."/>
            <person name="Huo Q.B."/>
            <person name="Li W."/>
            <person name="Chen H.Y."/>
            <person name="Chen S.E."/>
            <person name="Zhou L.G."/>
            <person name="Ni X.B."/>
            <person name="Tian J.H."/>
            <person name="Sheng Y."/>
            <person name="Liu T."/>
            <person name="Pan Y.S."/>
            <person name="Xia L.Y."/>
            <person name="Li J."/>
            <person name="Zhao F."/>
            <person name="Cao W.C."/>
        </authorList>
    </citation>
    <scope>NUCLEOTIDE SEQUENCE</scope>
    <source>
        <strain evidence="2">Rmic-2018</strain>
    </source>
</reference>